<dbReference type="AlphaFoldDB" id="A0A6F8XVU3"/>
<name>A0A6F8XVU3_9ACTN</name>
<feature type="compositionally biased region" description="Polar residues" evidence="1">
    <location>
        <begin position="9"/>
        <end position="21"/>
    </location>
</feature>
<protein>
    <submittedName>
        <fullName evidence="2">Uncharacterized protein</fullName>
    </submittedName>
</protein>
<dbReference type="EMBL" id="AP022870">
    <property type="protein sequence ID" value="BCB77933.1"/>
    <property type="molecule type" value="Genomic_DNA"/>
</dbReference>
<keyword evidence="3" id="KW-1185">Reference proteome</keyword>
<evidence type="ECO:0000313" key="2">
    <source>
        <dbReference type="EMBL" id="BCB77933.1"/>
    </source>
</evidence>
<accession>A0A6F8XVU3</accession>
<reference evidence="2 3" key="1">
    <citation type="submission" date="2020-03" db="EMBL/GenBank/DDBJ databases">
        <title>Whole genome shotgun sequence of Phytohabitans flavus NBRC 107702.</title>
        <authorList>
            <person name="Komaki H."/>
            <person name="Tamura T."/>
        </authorList>
    </citation>
    <scope>NUCLEOTIDE SEQUENCE [LARGE SCALE GENOMIC DNA]</scope>
    <source>
        <strain evidence="2 3">NBRC 107702</strain>
    </source>
</reference>
<feature type="region of interest" description="Disordered" evidence="1">
    <location>
        <begin position="1"/>
        <end position="29"/>
    </location>
</feature>
<evidence type="ECO:0000313" key="3">
    <source>
        <dbReference type="Proteomes" id="UP000502508"/>
    </source>
</evidence>
<reference evidence="2 3" key="2">
    <citation type="submission" date="2020-03" db="EMBL/GenBank/DDBJ databases">
        <authorList>
            <person name="Ichikawa N."/>
            <person name="Kimura A."/>
            <person name="Kitahashi Y."/>
            <person name="Uohara A."/>
        </authorList>
    </citation>
    <scope>NUCLEOTIDE SEQUENCE [LARGE SCALE GENOMIC DNA]</scope>
    <source>
        <strain evidence="2 3">NBRC 107702</strain>
    </source>
</reference>
<evidence type="ECO:0000256" key="1">
    <source>
        <dbReference type="SAM" id="MobiDB-lite"/>
    </source>
</evidence>
<organism evidence="2 3">
    <name type="scientific">Phytohabitans flavus</name>
    <dbReference type="NCBI Taxonomy" id="1076124"/>
    <lineage>
        <taxon>Bacteria</taxon>
        <taxon>Bacillati</taxon>
        <taxon>Actinomycetota</taxon>
        <taxon>Actinomycetes</taxon>
        <taxon>Micromonosporales</taxon>
        <taxon>Micromonosporaceae</taxon>
    </lineage>
</organism>
<dbReference type="Proteomes" id="UP000502508">
    <property type="component" value="Chromosome"/>
</dbReference>
<proteinExistence type="predicted"/>
<feature type="region of interest" description="Disordered" evidence="1">
    <location>
        <begin position="42"/>
        <end position="71"/>
    </location>
</feature>
<gene>
    <name evidence="2" type="ORF">Pflav_043430</name>
</gene>
<sequence length="71" mass="7259">MDRPPAMSTKMTRTLQLTPTGTPAIRPSRKLAVTGMHSRYPAMDAVAPADGYPGQGETNPPASPHSGGGGG</sequence>
<dbReference type="KEGG" id="pfla:Pflav_043430"/>